<dbReference type="SUPFAM" id="SSF57701">
    <property type="entry name" value="Zn2/Cys6 DNA-binding domain"/>
    <property type="match status" value="1"/>
</dbReference>
<dbReference type="PANTHER" id="PTHR46910">
    <property type="entry name" value="TRANSCRIPTION FACTOR PDR1"/>
    <property type="match status" value="1"/>
</dbReference>
<protein>
    <recommendedName>
        <fullName evidence="6">Zn(2)-C6 fungal-type domain-containing protein</fullName>
    </recommendedName>
</protein>
<feature type="region of interest" description="Disordered" evidence="5">
    <location>
        <begin position="1"/>
        <end position="34"/>
    </location>
</feature>
<feature type="compositionally biased region" description="Polar residues" evidence="5">
    <location>
        <begin position="682"/>
        <end position="702"/>
    </location>
</feature>
<feature type="region of interest" description="Disordered" evidence="5">
    <location>
        <begin position="189"/>
        <end position="208"/>
    </location>
</feature>
<dbReference type="InterPro" id="IPR050987">
    <property type="entry name" value="AtrR-like"/>
</dbReference>
<feature type="compositionally biased region" description="Polar residues" evidence="5">
    <location>
        <begin position="469"/>
        <end position="485"/>
    </location>
</feature>
<dbReference type="GO" id="GO:0000981">
    <property type="term" value="F:DNA-binding transcription factor activity, RNA polymerase II-specific"/>
    <property type="evidence" value="ECO:0007669"/>
    <property type="project" value="InterPro"/>
</dbReference>
<evidence type="ECO:0000256" key="4">
    <source>
        <dbReference type="ARBA" id="ARBA00023242"/>
    </source>
</evidence>
<dbReference type="EMBL" id="MU157832">
    <property type="protein sequence ID" value="KAF9532331.1"/>
    <property type="molecule type" value="Genomic_DNA"/>
</dbReference>
<feature type="region of interest" description="Disordered" evidence="5">
    <location>
        <begin position="468"/>
        <end position="488"/>
    </location>
</feature>
<name>A0A9P6EM47_9AGAR</name>
<keyword evidence="8" id="KW-1185">Reference proteome</keyword>
<dbReference type="Gene3D" id="4.10.240.10">
    <property type="entry name" value="Zn(2)-C6 fungal-type DNA-binding domain"/>
    <property type="match status" value="1"/>
</dbReference>
<feature type="compositionally biased region" description="Low complexity" evidence="5">
    <location>
        <begin position="109"/>
        <end position="119"/>
    </location>
</feature>
<evidence type="ECO:0000256" key="3">
    <source>
        <dbReference type="ARBA" id="ARBA00023125"/>
    </source>
</evidence>
<dbReference type="PANTHER" id="PTHR46910:SF3">
    <property type="entry name" value="HALOTOLERANCE PROTEIN 9-RELATED"/>
    <property type="match status" value="1"/>
</dbReference>
<evidence type="ECO:0000256" key="2">
    <source>
        <dbReference type="ARBA" id="ARBA00022723"/>
    </source>
</evidence>
<dbReference type="GO" id="GO:0008270">
    <property type="term" value="F:zinc ion binding"/>
    <property type="evidence" value="ECO:0007669"/>
    <property type="project" value="InterPro"/>
</dbReference>
<dbReference type="Proteomes" id="UP000807306">
    <property type="component" value="Unassembled WGS sequence"/>
</dbReference>
<evidence type="ECO:0000313" key="8">
    <source>
        <dbReference type="Proteomes" id="UP000807306"/>
    </source>
</evidence>
<dbReference type="PROSITE" id="PS50048">
    <property type="entry name" value="ZN2_CY6_FUNGAL_2"/>
    <property type="match status" value="1"/>
</dbReference>
<dbReference type="GO" id="GO:0003677">
    <property type="term" value="F:DNA binding"/>
    <property type="evidence" value="ECO:0007669"/>
    <property type="project" value="UniProtKB-KW"/>
</dbReference>
<dbReference type="Pfam" id="PF00172">
    <property type="entry name" value="Zn_clus"/>
    <property type="match status" value="1"/>
</dbReference>
<dbReference type="CDD" id="cd12148">
    <property type="entry name" value="fungal_TF_MHR"/>
    <property type="match status" value="1"/>
</dbReference>
<dbReference type="AlphaFoldDB" id="A0A9P6EM47"/>
<gene>
    <name evidence="7" type="ORF">CPB83DRAFT_759588</name>
</gene>
<dbReference type="InterPro" id="IPR036864">
    <property type="entry name" value="Zn2-C6_fun-type_DNA-bd_sf"/>
</dbReference>
<accession>A0A9P6EM47</accession>
<keyword evidence="2" id="KW-0479">Metal-binding</keyword>
<feature type="compositionally biased region" description="Polar residues" evidence="5">
    <location>
        <begin position="7"/>
        <end position="18"/>
    </location>
</feature>
<feature type="region of interest" description="Disordered" evidence="5">
    <location>
        <begin position="100"/>
        <end position="119"/>
    </location>
</feature>
<feature type="compositionally biased region" description="Low complexity" evidence="5">
    <location>
        <begin position="19"/>
        <end position="34"/>
    </location>
</feature>
<proteinExistence type="predicted"/>
<organism evidence="7 8">
    <name type="scientific">Crepidotus variabilis</name>
    <dbReference type="NCBI Taxonomy" id="179855"/>
    <lineage>
        <taxon>Eukaryota</taxon>
        <taxon>Fungi</taxon>
        <taxon>Dikarya</taxon>
        <taxon>Basidiomycota</taxon>
        <taxon>Agaricomycotina</taxon>
        <taxon>Agaricomycetes</taxon>
        <taxon>Agaricomycetidae</taxon>
        <taxon>Agaricales</taxon>
        <taxon>Agaricineae</taxon>
        <taxon>Crepidotaceae</taxon>
        <taxon>Crepidotus</taxon>
    </lineage>
</organism>
<feature type="region of interest" description="Disordered" evidence="5">
    <location>
        <begin position="656"/>
        <end position="702"/>
    </location>
</feature>
<feature type="domain" description="Zn(2)-C6 fungal-type" evidence="6">
    <location>
        <begin position="37"/>
        <end position="74"/>
    </location>
</feature>
<sequence length="801" mass="88232">MPPRGSSAATSPPKNANTPYSRRPSSQPKSSRQQFSACGACRMRRVRCDLKDLPIASAGPNPACSNCKERGINCIDEFADVKAVKLLRRGRRLQQVEAIYGKMDEQDDGSSSSGSKQQSSIPTLHADFFTSPFWRWFVIHRPILDPVEFPTRFAAHFKGSDQLGSEGGVVAMLLVTWAASFGLDERGVPLSSKPDQSAHPYAPPRTQRSQWKVKTEGFIREILELVDYHGILRRPTMDGLRALLLLLPLLDDAQPLERVAIYDAALSQAHTICVLSAPHPPTYEEAAVRARVFWYIYTQESMSTGMRGNRFVLCEDDLDAFQATLPPPNFDVESSGLHTPPSPSRYVSLLPFLTAREYTAHKDYMQVLRNSSIPLELAKICRRIHTVLTGPRATRRAEDHGLVDANGMREIWRDLDRCWQELLALKQLPVELEGSARRLELNQYVDSWRIFIFECHNVIREGLKHFASSPGSQSGYVDPSTSRPSSAAPYLSPQHLHGVATRRCIALLPAVIRILRSHSPRDHSDLPGVFRWDAGLVKDGCFFAGYLAASIDRDVLDTPGEEDKRSDGPLSVDEAVSICLDALAVMRWAYSKSEEREETVRLIWENRKLRHQGQGSMRSGALYDSAYGSGYNSPSLSLGLSGSGSTMLPPLLSVPHRRIDSAPSTASSTDGRGMNGWPSYSPPGTGTSMATSNGTALSSGSNSPIFANMPPFKGNSEEIFYHAANGNEMEHFTYSVPLGGSTVDRDGTTIPASLARYRHSPPHVTAGSPAVSYPFHTSTPPILADFQSCPQFGDDCNGSYH</sequence>
<dbReference type="OrthoDB" id="3263880at2759"/>
<comment type="subcellular location">
    <subcellularLocation>
        <location evidence="1">Nucleus</location>
    </subcellularLocation>
</comment>
<dbReference type="InterPro" id="IPR001138">
    <property type="entry name" value="Zn2Cys6_DnaBD"/>
</dbReference>
<dbReference type="GO" id="GO:0005634">
    <property type="term" value="C:nucleus"/>
    <property type="evidence" value="ECO:0007669"/>
    <property type="project" value="UniProtKB-SubCell"/>
</dbReference>
<keyword evidence="3" id="KW-0238">DNA-binding</keyword>
<evidence type="ECO:0000259" key="6">
    <source>
        <dbReference type="PROSITE" id="PS50048"/>
    </source>
</evidence>
<reference evidence="7" key="1">
    <citation type="submission" date="2020-11" db="EMBL/GenBank/DDBJ databases">
        <authorList>
            <consortium name="DOE Joint Genome Institute"/>
            <person name="Ahrendt S."/>
            <person name="Riley R."/>
            <person name="Andreopoulos W."/>
            <person name="Labutti K."/>
            <person name="Pangilinan J."/>
            <person name="Ruiz-Duenas F.J."/>
            <person name="Barrasa J.M."/>
            <person name="Sanchez-Garcia M."/>
            <person name="Camarero S."/>
            <person name="Miyauchi S."/>
            <person name="Serrano A."/>
            <person name="Linde D."/>
            <person name="Babiker R."/>
            <person name="Drula E."/>
            <person name="Ayuso-Fernandez I."/>
            <person name="Pacheco R."/>
            <person name="Padilla G."/>
            <person name="Ferreira P."/>
            <person name="Barriuso J."/>
            <person name="Kellner H."/>
            <person name="Castanera R."/>
            <person name="Alfaro M."/>
            <person name="Ramirez L."/>
            <person name="Pisabarro A.G."/>
            <person name="Kuo A."/>
            <person name="Tritt A."/>
            <person name="Lipzen A."/>
            <person name="He G."/>
            <person name="Yan M."/>
            <person name="Ng V."/>
            <person name="Cullen D."/>
            <person name="Martin F."/>
            <person name="Rosso M.-N."/>
            <person name="Henrissat B."/>
            <person name="Hibbett D."/>
            <person name="Martinez A.T."/>
            <person name="Grigoriev I.V."/>
        </authorList>
    </citation>
    <scope>NUCLEOTIDE SEQUENCE</scope>
    <source>
        <strain evidence="7">CBS 506.95</strain>
    </source>
</reference>
<dbReference type="CDD" id="cd00067">
    <property type="entry name" value="GAL4"/>
    <property type="match status" value="1"/>
</dbReference>
<keyword evidence="4" id="KW-0539">Nucleus</keyword>
<evidence type="ECO:0000313" key="7">
    <source>
        <dbReference type="EMBL" id="KAF9532331.1"/>
    </source>
</evidence>
<dbReference type="SMART" id="SM00066">
    <property type="entry name" value="GAL4"/>
    <property type="match status" value="1"/>
</dbReference>
<comment type="caution">
    <text evidence="7">The sequence shown here is derived from an EMBL/GenBank/DDBJ whole genome shotgun (WGS) entry which is preliminary data.</text>
</comment>
<evidence type="ECO:0000256" key="1">
    <source>
        <dbReference type="ARBA" id="ARBA00004123"/>
    </source>
</evidence>
<evidence type="ECO:0000256" key="5">
    <source>
        <dbReference type="SAM" id="MobiDB-lite"/>
    </source>
</evidence>